<reference evidence="2" key="1">
    <citation type="journal article" date="2014" name="Front. Microbiol.">
        <title>High frequency of phylogenetically diverse reductive dehalogenase-homologous genes in deep subseafloor sedimentary metagenomes.</title>
        <authorList>
            <person name="Kawai M."/>
            <person name="Futagami T."/>
            <person name="Toyoda A."/>
            <person name="Takaki Y."/>
            <person name="Nishi S."/>
            <person name="Hori S."/>
            <person name="Arai W."/>
            <person name="Tsubouchi T."/>
            <person name="Morono Y."/>
            <person name="Uchiyama I."/>
            <person name="Ito T."/>
            <person name="Fujiyama A."/>
            <person name="Inagaki F."/>
            <person name="Takami H."/>
        </authorList>
    </citation>
    <scope>NUCLEOTIDE SEQUENCE</scope>
    <source>
        <strain evidence="2">Expedition CK06-06</strain>
    </source>
</reference>
<dbReference type="InterPro" id="IPR052911">
    <property type="entry name" value="Corrinoid_activation_enz"/>
</dbReference>
<feature type="domain" description="2Fe-2S ferredoxin-type" evidence="1">
    <location>
        <begin position="4"/>
        <end position="93"/>
    </location>
</feature>
<sequence>MTDHTVTFDTDHDPVAVKTGSLLSEAAQLAGVDLNQPCGGQGRCGRCALQIIEGSVRRRSTIRLSEQDLDQGFALACQTVVEGDIKVSVPEQKKIERLLTTDRTAAEVTVPKGYDFNRDQVIRAFPLTLTPPDMSDQTDDWSRLSTGLRQQAGIEGAQVSLTLLRRIGSVLRECDWEVTAILDLGSGENQDEPPRLIELLPGKELIPPPLWAAAIDIGTTTITVWL</sequence>
<dbReference type="InterPro" id="IPR036010">
    <property type="entry name" value="2Fe-2S_ferredoxin-like_sf"/>
</dbReference>
<feature type="non-terminal residue" evidence="2">
    <location>
        <position position="226"/>
    </location>
</feature>
<protein>
    <recommendedName>
        <fullName evidence="1">2Fe-2S ferredoxin-type domain-containing protein</fullName>
    </recommendedName>
</protein>
<dbReference type="AlphaFoldDB" id="X1J2W3"/>
<dbReference type="Gene3D" id="3.10.20.880">
    <property type="match status" value="1"/>
</dbReference>
<organism evidence="2">
    <name type="scientific">marine sediment metagenome</name>
    <dbReference type="NCBI Taxonomy" id="412755"/>
    <lineage>
        <taxon>unclassified sequences</taxon>
        <taxon>metagenomes</taxon>
        <taxon>ecological metagenomes</taxon>
    </lineage>
</organism>
<dbReference type="EMBL" id="BARU01040245">
    <property type="protein sequence ID" value="GAH89006.1"/>
    <property type="molecule type" value="Genomic_DNA"/>
</dbReference>
<dbReference type="GO" id="GO:0051536">
    <property type="term" value="F:iron-sulfur cluster binding"/>
    <property type="evidence" value="ECO:0007669"/>
    <property type="project" value="InterPro"/>
</dbReference>
<dbReference type="InterPro" id="IPR040506">
    <property type="entry name" value="RACo_linker"/>
</dbReference>
<evidence type="ECO:0000313" key="2">
    <source>
        <dbReference type="EMBL" id="GAH89006.1"/>
    </source>
</evidence>
<accession>X1J2W3</accession>
<dbReference type="PROSITE" id="PS51085">
    <property type="entry name" value="2FE2S_FER_2"/>
    <property type="match status" value="1"/>
</dbReference>
<dbReference type="PANTHER" id="PTHR42895">
    <property type="entry name" value="IRON-SULFUR CLUSTER-BINDING PROTEIN-RELATED"/>
    <property type="match status" value="1"/>
</dbReference>
<dbReference type="Pfam" id="PF17650">
    <property type="entry name" value="RACo_linker"/>
    <property type="match status" value="1"/>
</dbReference>
<dbReference type="SUPFAM" id="SSF54292">
    <property type="entry name" value="2Fe-2S ferredoxin-like"/>
    <property type="match status" value="1"/>
</dbReference>
<comment type="caution">
    <text evidence="2">The sequence shown here is derived from an EMBL/GenBank/DDBJ whole genome shotgun (WGS) entry which is preliminary data.</text>
</comment>
<dbReference type="Pfam" id="PF00111">
    <property type="entry name" value="Fer2"/>
    <property type="match status" value="1"/>
</dbReference>
<dbReference type="PANTHER" id="PTHR42895:SF2">
    <property type="entry name" value="IRON-SULFUR CLUSTER PROTEIN"/>
    <property type="match status" value="1"/>
</dbReference>
<name>X1J2W3_9ZZZZ</name>
<dbReference type="InterPro" id="IPR001041">
    <property type="entry name" value="2Fe-2S_ferredoxin-type"/>
</dbReference>
<evidence type="ECO:0000259" key="1">
    <source>
        <dbReference type="PROSITE" id="PS51085"/>
    </source>
</evidence>
<dbReference type="CDD" id="cd00207">
    <property type="entry name" value="fer2"/>
    <property type="match status" value="1"/>
</dbReference>
<dbReference type="InterPro" id="IPR012675">
    <property type="entry name" value="Beta-grasp_dom_sf"/>
</dbReference>
<dbReference type="Gene3D" id="3.10.20.30">
    <property type="match status" value="1"/>
</dbReference>
<proteinExistence type="predicted"/>
<gene>
    <name evidence="2" type="ORF">S03H2_62246</name>
</gene>